<evidence type="ECO:0000256" key="1">
    <source>
        <dbReference type="ARBA" id="ARBA00004141"/>
    </source>
</evidence>
<keyword evidence="4 6" id="KW-0472">Membrane</keyword>
<evidence type="ECO:0000313" key="8">
    <source>
        <dbReference type="Proteomes" id="UP001521116"/>
    </source>
</evidence>
<evidence type="ECO:0000256" key="4">
    <source>
        <dbReference type="ARBA" id="ARBA00023136"/>
    </source>
</evidence>
<feature type="transmembrane region" description="Helical" evidence="6">
    <location>
        <begin position="61"/>
        <end position="79"/>
    </location>
</feature>
<comment type="caution">
    <text evidence="7">The sequence shown here is derived from an EMBL/GenBank/DDBJ whole genome shotgun (WGS) entry which is preliminary data.</text>
</comment>
<name>A0ABR3SRW1_9PEZI</name>
<reference evidence="7 8" key="1">
    <citation type="submission" date="2024-02" db="EMBL/GenBank/DDBJ databases">
        <title>De novo assembly and annotation of 12 fungi associated with fruit tree decline syndrome in Ontario, Canada.</title>
        <authorList>
            <person name="Sulman M."/>
            <person name="Ellouze W."/>
            <person name="Ilyukhin E."/>
        </authorList>
    </citation>
    <scope>NUCLEOTIDE SEQUENCE [LARGE SCALE GENOMIC DNA]</scope>
    <source>
        <strain evidence="7 8">M1-105</strain>
    </source>
</reference>
<feature type="region of interest" description="Disordered" evidence="5">
    <location>
        <begin position="320"/>
        <end position="360"/>
    </location>
</feature>
<keyword evidence="3 6" id="KW-1133">Transmembrane helix</keyword>
<dbReference type="EMBL" id="JAJVDC020000065">
    <property type="protein sequence ID" value="KAL1628081.1"/>
    <property type="molecule type" value="Genomic_DNA"/>
</dbReference>
<proteinExistence type="predicted"/>
<keyword evidence="8" id="KW-1185">Reference proteome</keyword>
<sequence>MSAVGEDPRSALGEPLLVHHASEAQHKSQAADSNDEAEDASSRVFPSFPDRQRQRRNRRGLWTLLLLLALMTLGTRLFSLPLNRVVELRYCRAYYERHDPSVLPPVGREIPEELCKMKEVQQRLAWLQGVVETLIIGIDLADSTRESESLLGQTSSQSLVPSDKPPSTLSQRILAHIKALTHLVIGRRNFQIHLLGGFLLPALASSNTHLLPQYTSKRYGWKFEHVGYLLSVKAAVNITLLALVIPTTMRVLLKRMPGREVRLNYRGAQASLAVSILGALSIAAAGTVGVLMCALIVYALGSALPVFTMSLVEAAPIAASNSPPPHFDSSSSNDSTSDDDEDGVGRSRRAHSPTRHRPSNAQQDYSVVMLVKTAGSLVGAPVMTFAWVRGIGLGGAALGLPYFLSAL</sequence>
<feature type="transmembrane region" description="Helical" evidence="6">
    <location>
        <begin position="274"/>
        <end position="300"/>
    </location>
</feature>
<organism evidence="7 8">
    <name type="scientific">Neofusicoccum ribis</name>
    <dbReference type="NCBI Taxonomy" id="45134"/>
    <lineage>
        <taxon>Eukaryota</taxon>
        <taxon>Fungi</taxon>
        <taxon>Dikarya</taxon>
        <taxon>Ascomycota</taxon>
        <taxon>Pezizomycotina</taxon>
        <taxon>Dothideomycetes</taxon>
        <taxon>Dothideomycetes incertae sedis</taxon>
        <taxon>Botryosphaeriales</taxon>
        <taxon>Botryosphaeriaceae</taxon>
        <taxon>Neofusicoccum</taxon>
    </lineage>
</organism>
<feature type="compositionally biased region" description="Basic residues" evidence="5">
    <location>
        <begin position="346"/>
        <end position="358"/>
    </location>
</feature>
<keyword evidence="2 6" id="KW-0812">Transmembrane</keyword>
<feature type="transmembrane region" description="Helical" evidence="6">
    <location>
        <begin position="386"/>
        <end position="404"/>
    </location>
</feature>
<feature type="region of interest" description="Disordered" evidence="5">
    <location>
        <begin position="1"/>
        <end position="49"/>
    </location>
</feature>
<dbReference type="PANTHER" id="PTHR23507:SF8">
    <property type="entry name" value="MFS GENERAL SUBSTRATE TRANSPORTER"/>
    <property type="match status" value="1"/>
</dbReference>
<comment type="subcellular location">
    <subcellularLocation>
        <location evidence="1">Membrane</location>
        <topology evidence="1">Multi-pass membrane protein</topology>
    </subcellularLocation>
</comment>
<dbReference type="PANTHER" id="PTHR23507">
    <property type="entry name" value="ZGC:174356"/>
    <property type="match status" value="1"/>
</dbReference>
<evidence type="ECO:0000256" key="2">
    <source>
        <dbReference type="ARBA" id="ARBA00022692"/>
    </source>
</evidence>
<evidence type="ECO:0000313" key="7">
    <source>
        <dbReference type="EMBL" id="KAL1628081.1"/>
    </source>
</evidence>
<evidence type="ECO:0000256" key="3">
    <source>
        <dbReference type="ARBA" id="ARBA00022989"/>
    </source>
</evidence>
<accession>A0ABR3SRW1</accession>
<evidence type="ECO:0000256" key="6">
    <source>
        <dbReference type="SAM" id="Phobius"/>
    </source>
</evidence>
<evidence type="ECO:0000256" key="5">
    <source>
        <dbReference type="SAM" id="MobiDB-lite"/>
    </source>
</evidence>
<gene>
    <name evidence="7" type="ORF">SLS56_006011</name>
</gene>
<dbReference type="Proteomes" id="UP001521116">
    <property type="component" value="Unassembled WGS sequence"/>
</dbReference>
<protein>
    <submittedName>
        <fullName evidence="7">Uncharacterized protein</fullName>
    </submittedName>
</protein>
<feature type="transmembrane region" description="Helical" evidence="6">
    <location>
        <begin position="234"/>
        <end position="253"/>
    </location>
</feature>